<protein>
    <submittedName>
        <fullName evidence="2">Uncharacterized protein</fullName>
    </submittedName>
</protein>
<feature type="compositionally biased region" description="Polar residues" evidence="1">
    <location>
        <begin position="98"/>
        <end position="110"/>
    </location>
</feature>
<keyword evidence="3" id="KW-1185">Reference proteome</keyword>
<organism evidence="2 3">
    <name type="scientific">Cupriavidus gilardii J11</name>
    <dbReference type="NCBI Taxonomy" id="936133"/>
    <lineage>
        <taxon>Bacteria</taxon>
        <taxon>Pseudomonadati</taxon>
        <taxon>Pseudomonadota</taxon>
        <taxon>Betaproteobacteria</taxon>
        <taxon>Burkholderiales</taxon>
        <taxon>Burkholderiaceae</taxon>
        <taxon>Cupriavidus</taxon>
    </lineage>
</organism>
<dbReference type="Proteomes" id="UP000318141">
    <property type="component" value="Unassembled WGS sequence"/>
</dbReference>
<feature type="region of interest" description="Disordered" evidence="1">
    <location>
        <begin position="73"/>
        <end position="121"/>
    </location>
</feature>
<gene>
    <name evidence="2" type="ORF">L602_002500000780</name>
</gene>
<evidence type="ECO:0000256" key="1">
    <source>
        <dbReference type="SAM" id="MobiDB-lite"/>
    </source>
</evidence>
<comment type="caution">
    <text evidence="2">The sequence shown here is derived from an EMBL/GenBank/DDBJ whole genome shotgun (WGS) entry which is preliminary data.</text>
</comment>
<proteinExistence type="predicted"/>
<dbReference type="EMBL" id="VLJN01000018">
    <property type="protein sequence ID" value="TWG85477.1"/>
    <property type="molecule type" value="Genomic_DNA"/>
</dbReference>
<accession>A0A562BJK2</accession>
<reference evidence="2 3" key="1">
    <citation type="submission" date="2019-07" db="EMBL/GenBank/DDBJ databases">
        <title>Genome sequencing of lignin-degrading bacterial isolates.</title>
        <authorList>
            <person name="Gladden J."/>
        </authorList>
    </citation>
    <scope>NUCLEOTIDE SEQUENCE [LARGE SCALE GENOMIC DNA]</scope>
    <source>
        <strain evidence="2 3">J11</strain>
    </source>
</reference>
<evidence type="ECO:0000313" key="3">
    <source>
        <dbReference type="Proteomes" id="UP000318141"/>
    </source>
</evidence>
<evidence type="ECO:0000313" key="2">
    <source>
        <dbReference type="EMBL" id="TWG85477.1"/>
    </source>
</evidence>
<feature type="compositionally biased region" description="Basic residues" evidence="1">
    <location>
        <begin position="82"/>
        <end position="93"/>
    </location>
</feature>
<dbReference type="AlphaFoldDB" id="A0A562BJK2"/>
<sequence>MMPAWTGEPPGELIFRITPAALASAKAACSEALIASALAGVPAAISPSRVTMAVWRPAVIAPSGLKSNIATNRTTSTSRVDSRKKMRQRRAARCSRNVAISTRSSTSRSQPAPVLTGPAGSPCMRALRWADSRRAAVSASRSSASSG</sequence>
<name>A0A562BJK2_9BURK</name>